<evidence type="ECO:0000256" key="1">
    <source>
        <dbReference type="ARBA" id="ARBA00004418"/>
    </source>
</evidence>
<evidence type="ECO:0000256" key="2">
    <source>
        <dbReference type="ARBA" id="ARBA00010742"/>
    </source>
</evidence>
<dbReference type="Gene3D" id="3.40.190.10">
    <property type="entry name" value="Periplasmic binding protein-like II"/>
    <property type="match status" value="2"/>
</dbReference>
<evidence type="ECO:0000256" key="3">
    <source>
        <dbReference type="ARBA" id="ARBA00022729"/>
    </source>
</evidence>
<dbReference type="PANTHER" id="PTHR30024:SF47">
    <property type="entry name" value="TAURINE-BINDING PERIPLASMIC PROTEIN"/>
    <property type="match status" value="1"/>
</dbReference>
<proteinExistence type="inferred from homology"/>
<dbReference type="EMBL" id="UOGE01000095">
    <property type="protein sequence ID" value="VAX24473.1"/>
    <property type="molecule type" value="Genomic_DNA"/>
</dbReference>
<gene>
    <name evidence="4" type="ORF">MNBD_NITROSPINAE02-843</name>
</gene>
<dbReference type="AlphaFoldDB" id="A0A3B1CI76"/>
<dbReference type="GO" id="GO:0042597">
    <property type="term" value="C:periplasmic space"/>
    <property type="evidence" value="ECO:0007669"/>
    <property type="project" value="UniProtKB-SubCell"/>
</dbReference>
<name>A0A3B1CI76_9ZZZZ</name>
<keyword evidence="3" id="KW-0732">Signal</keyword>
<dbReference type="Pfam" id="PF13379">
    <property type="entry name" value="NMT1_2"/>
    <property type="match status" value="1"/>
</dbReference>
<comment type="similarity">
    <text evidence="2">Belongs to the bacterial solute-binding protein SsuA/TauA family.</text>
</comment>
<evidence type="ECO:0000313" key="4">
    <source>
        <dbReference type="EMBL" id="VAX24473.1"/>
    </source>
</evidence>
<dbReference type="PANTHER" id="PTHR30024">
    <property type="entry name" value="ALIPHATIC SULFONATES-BINDING PROTEIN-RELATED"/>
    <property type="match status" value="1"/>
</dbReference>
<accession>A0A3B1CI76</accession>
<dbReference type="SUPFAM" id="SSF53850">
    <property type="entry name" value="Periplasmic binding protein-like II"/>
    <property type="match status" value="1"/>
</dbReference>
<reference evidence="4" key="1">
    <citation type="submission" date="2018-06" db="EMBL/GenBank/DDBJ databases">
        <authorList>
            <person name="Zhirakovskaya E."/>
        </authorList>
    </citation>
    <scope>NUCLEOTIDE SEQUENCE</scope>
</reference>
<sequence>MNMPTALFTRTILTAVITVTALFACDSGQKPRSTVEKSLPEVQIGRLICGGHLPLAIVEKMYQGDLSTFRLKTVQNQDWNDVVKDLKSGKLAGTFILSPLAMNLIRDGLPAKIVLKADTNGNGFVLSEKFKSINALKDRKSIIAVPHKFSQHHVLLHLSLKENDVPSGMVKVIGMPPRDMINSLRRGEIDGFIVGEPEANKSVELGVGWMAAISPMIWKNHMDHVFLATDDFINNHPGKLQQLVTALYRGGRFIEANPHKAAVMGEDYTGSMAAVFEKVLTTPPDWIDYTDMVPSARDMKEMANVMVEMGIWKDIPADLGKYTDLRFIKETLKSAGNK</sequence>
<comment type="subcellular location">
    <subcellularLocation>
        <location evidence="1">Periplasm</location>
    </subcellularLocation>
</comment>
<organism evidence="4">
    <name type="scientific">hydrothermal vent metagenome</name>
    <dbReference type="NCBI Taxonomy" id="652676"/>
    <lineage>
        <taxon>unclassified sequences</taxon>
        <taxon>metagenomes</taxon>
        <taxon>ecological metagenomes</taxon>
    </lineage>
</organism>
<protein>
    <submittedName>
        <fullName evidence="4">Uncharacterized protein</fullName>
    </submittedName>
</protein>